<dbReference type="PROSITE" id="PS50089">
    <property type="entry name" value="ZF_RING_2"/>
    <property type="match status" value="1"/>
</dbReference>
<feature type="transmembrane region" description="Helical" evidence="17">
    <location>
        <begin position="37"/>
        <end position="61"/>
    </location>
</feature>
<feature type="compositionally biased region" description="Polar residues" evidence="16">
    <location>
        <begin position="699"/>
        <end position="713"/>
    </location>
</feature>
<dbReference type="InterPro" id="IPR001841">
    <property type="entry name" value="Znf_RING"/>
</dbReference>
<dbReference type="InterPro" id="IPR050731">
    <property type="entry name" value="HRD1_E3_ubiq-ligases"/>
</dbReference>
<dbReference type="CDD" id="cd16479">
    <property type="entry name" value="RING-H2_synoviolin"/>
    <property type="match status" value="1"/>
</dbReference>
<gene>
    <name evidence="19" type="ORF">VTL71DRAFT_8229</name>
</gene>
<dbReference type="InterPro" id="IPR057992">
    <property type="entry name" value="TPR_SYVN1_N"/>
</dbReference>
<keyword evidence="8" id="KW-0479">Metal-binding</keyword>
<feature type="region of interest" description="Disordered" evidence="16">
    <location>
        <begin position="699"/>
        <end position="878"/>
    </location>
</feature>
<comment type="similarity">
    <text evidence="4">Belongs to the HRD1 family.</text>
</comment>
<evidence type="ECO:0000256" key="10">
    <source>
        <dbReference type="ARBA" id="ARBA00022786"/>
    </source>
</evidence>
<reference evidence="19 20" key="1">
    <citation type="journal article" date="2024" name="Commun. Biol.">
        <title>Comparative genomic analysis of thermophilic fungi reveals convergent evolutionary adaptations and gene losses.</title>
        <authorList>
            <person name="Steindorff A.S."/>
            <person name="Aguilar-Pontes M.V."/>
            <person name="Robinson A.J."/>
            <person name="Andreopoulos B."/>
            <person name="LaButti K."/>
            <person name="Kuo A."/>
            <person name="Mondo S."/>
            <person name="Riley R."/>
            <person name="Otillar R."/>
            <person name="Haridas S."/>
            <person name="Lipzen A."/>
            <person name="Grimwood J."/>
            <person name="Schmutz J."/>
            <person name="Clum A."/>
            <person name="Reid I.D."/>
            <person name="Moisan M.C."/>
            <person name="Butler G."/>
            <person name="Nguyen T.T.M."/>
            <person name="Dewar K."/>
            <person name="Conant G."/>
            <person name="Drula E."/>
            <person name="Henrissat B."/>
            <person name="Hansel C."/>
            <person name="Singer S."/>
            <person name="Hutchinson M.I."/>
            <person name="de Vries R.P."/>
            <person name="Natvig D.O."/>
            <person name="Powell A.J."/>
            <person name="Tsang A."/>
            <person name="Grigoriev I.V."/>
        </authorList>
    </citation>
    <scope>NUCLEOTIDE SEQUENCE [LARGE SCALE GENOMIC DNA]</scope>
    <source>
        <strain evidence="19 20">CBS 494.80</strain>
    </source>
</reference>
<feature type="region of interest" description="Disordered" evidence="16">
    <location>
        <begin position="634"/>
        <end position="653"/>
    </location>
</feature>
<keyword evidence="9 15" id="KW-0863">Zinc-finger</keyword>
<evidence type="ECO:0000256" key="5">
    <source>
        <dbReference type="ARBA" id="ARBA00012483"/>
    </source>
</evidence>
<keyword evidence="11" id="KW-0256">Endoplasmic reticulum</keyword>
<dbReference type="Gene3D" id="3.30.40.10">
    <property type="entry name" value="Zinc/RING finger domain, C3HC4 (zinc finger)"/>
    <property type="match status" value="1"/>
</dbReference>
<protein>
    <recommendedName>
        <fullName evidence="5">RING-type E3 ubiquitin transferase</fullName>
        <ecNumber evidence="5">2.3.2.27</ecNumber>
    </recommendedName>
</protein>
<evidence type="ECO:0000256" key="3">
    <source>
        <dbReference type="ARBA" id="ARBA00004906"/>
    </source>
</evidence>
<sequence>MGRLVWYAGVSTALAGGVVLSAFNQRANFYSACVYMSQSNLCLFILINLIGLIYGSFMYGLQRLCYGPLRPIETEQLYEKSWFAITETCLAMTIFREEVGAWFLVMFVALLTGKLWGWIGDGRVEILEQQPPANPRLFHYRLSISLSMSVIYDFLLLKYTISTVIQQARPNMMVMFLFEFAVLLVSSMATGLRYVISLVEASVIKQQTQERLIERRREVRESRLAMIQQREAAAAAAEQTGEVPEESTIPLPSEDDVDEMDIEVPGWEAKGHWVLTLDLITDFFKLAIYVSFFIVLLMFYGLPIHIMRDLFLTARSFAKRLRTFVKYRQATQDMNTRYEDATVEDIEREDTCIICREEMRPWSVTNPVVPPTAPGEAPPARPATTVNERTRPKKLPCGHILHLGCLKSWLERQQVCPTCRRPVIEVTGAQPANGAGNNGNAAGQGAQPAPGQQDGAGAQPPAAGRPHRRMRMLNFGPLRVGFGQANLQDFAQGLAGQQQGQENGVPGAGNARIYGLELGFPPRAQPQAQAGVNVNAVGAGTIREQLQQLEQQTMAEIRSLQVTQQELHLVQLLQLELERLRLIQSGAPDPLAANFQMPQVPQLPQVQFPQGPLGNGRNATPLGRITPPFVGPQMSRHSGRPNTAAIPSGSAELPPGVIIPEGWSLLPLERMEGGAAIPQSTSIANPGLAANVGLAPTATTQSGFSPTAGSSNNTLTPTPTQPTEGHSQASSINSSDTNAVHTPLSVVADQSTDTSSNATTTQNVATSISTRESTATEQEDSSADTDTLPNWGSSQLFMGSSSSAEGVNSTGESSSTPSVPQRTTTASDQGASSAIPSRAVGESSVSQSTEDKDEERRESKGKAKAASVEDTVDEDEGA</sequence>
<evidence type="ECO:0000259" key="18">
    <source>
        <dbReference type="PROSITE" id="PS50089"/>
    </source>
</evidence>
<feature type="compositionally biased region" description="Polar residues" evidence="16">
    <location>
        <begin position="724"/>
        <end position="740"/>
    </location>
</feature>
<feature type="compositionally biased region" description="Low complexity" evidence="16">
    <location>
        <begin position="793"/>
        <end position="803"/>
    </location>
</feature>
<organism evidence="19 20">
    <name type="scientific">Oculimacula yallundae</name>
    <dbReference type="NCBI Taxonomy" id="86028"/>
    <lineage>
        <taxon>Eukaryota</taxon>
        <taxon>Fungi</taxon>
        <taxon>Dikarya</taxon>
        <taxon>Ascomycota</taxon>
        <taxon>Pezizomycotina</taxon>
        <taxon>Leotiomycetes</taxon>
        <taxon>Helotiales</taxon>
        <taxon>Ploettnerulaceae</taxon>
        <taxon>Oculimacula</taxon>
    </lineage>
</organism>
<evidence type="ECO:0000256" key="14">
    <source>
        <dbReference type="ARBA" id="ARBA00023136"/>
    </source>
</evidence>
<dbReference type="SUPFAM" id="SSF57850">
    <property type="entry name" value="RING/U-box"/>
    <property type="match status" value="1"/>
</dbReference>
<feature type="compositionally biased region" description="Polar residues" evidence="16">
    <location>
        <begin position="804"/>
        <end position="835"/>
    </location>
</feature>
<comment type="catalytic activity">
    <reaction evidence="1">
        <text>S-ubiquitinyl-[E2 ubiquitin-conjugating enzyme]-L-cysteine + [acceptor protein]-L-lysine = [E2 ubiquitin-conjugating enzyme]-L-cysteine + N(6)-ubiquitinyl-[acceptor protein]-L-lysine.</text>
        <dbReference type="EC" id="2.3.2.27"/>
    </reaction>
</comment>
<evidence type="ECO:0000256" key="15">
    <source>
        <dbReference type="PROSITE-ProRule" id="PRU00175"/>
    </source>
</evidence>
<proteinExistence type="inferred from homology"/>
<feature type="compositionally biased region" description="Low complexity" evidence="16">
    <location>
        <begin position="714"/>
        <end position="723"/>
    </location>
</feature>
<keyword evidence="14 17" id="KW-0472">Membrane</keyword>
<feature type="transmembrane region" description="Helical" evidence="17">
    <location>
        <begin position="99"/>
        <end position="119"/>
    </location>
</feature>
<evidence type="ECO:0000256" key="6">
    <source>
        <dbReference type="ARBA" id="ARBA00022679"/>
    </source>
</evidence>
<evidence type="ECO:0000256" key="2">
    <source>
        <dbReference type="ARBA" id="ARBA00004477"/>
    </source>
</evidence>
<feature type="region of interest" description="Disordered" evidence="16">
    <location>
        <begin position="365"/>
        <end position="390"/>
    </location>
</feature>
<evidence type="ECO:0000256" key="4">
    <source>
        <dbReference type="ARBA" id="ARBA00010089"/>
    </source>
</evidence>
<keyword evidence="10" id="KW-0833">Ubl conjugation pathway</keyword>
<name>A0ABR4CY84_9HELO</name>
<feature type="transmembrane region" description="Helical" evidence="17">
    <location>
        <begin position="139"/>
        <end position="161"/>
    </location>
</feature>
<evidence type="ECO:0000256" key="9">
    <source>
        <dbReference type="ARBA" id="ARBA00022771"/>
    </source>
</evidence>
<keyword evidence="13 17" id="KW-1133">Transmembrane helix</keyword>
<evidence type="ECO:0000256" key="8">
    <source>
        <dbReference type="ARBA" id="ARBA00022723"/>
    </source>
</evidence>
<evidence type="ECO:0000256" key="7">
    <source>
        <dbReference type="ARBA" id="ARBA00022692"/>
    </source>
</evidence>
<evidence type="ECO:0000256" key="12">
    <source>
        <dbReference type="ARBA" id="ARBA00022833"/>
    </source>
</evidence>
<accession>A0ABR4CY84</accession>
<feature type="compositionally biased region" description="Low complexity" evidence="16">
    <location>
        <begin position="430"/>
        <end position="464"/>
    </location>
</feature>
<comment type="pathway">
    <text evidence="3">Protein modification; protein ubiquitination.</text>
</comment>
<dbReference type="PANTHER" id="PTHR22763:SF184">
    <property type="entry name" value="E3 UBIQUITIN-PROTEIN LIGASE SYNOVIOLIN"/>
    <property type="match status" value="1"/>
</dbReference>
<keyword evidence="6" id="KW-0808">Transferase</keyword>
<dbReference type="InterPro" id="IPR058051">
    <property type="entry name" value="Znf_RING_synoviolin"/>
</dbReference>
<dbReference type="EC" id="2.3.2.27" evidence="5"/>
<keyword evidence="7 17" id="KW-0812">Transmembrane</keyword>
<dbReference type="PANTHER" id="PTHR22763">
    <property type="entry name" value="RING ZINC FINGER PROTEIN"/>
    <property type="match status" value="1"/>
</dbReference>
<dbReference type="Proteomes" id="UP001595075">
    <property type="component" value="Unassembled WGS sequence"/>
</dbReference>
<comment type="subcellular location">
    <subcellularLocation>
        <location evidence="2">Endoplasmic reticulum membrane</location>
        <topology evidence="2">Multi-pass membrane protein</topology>
    </subcellularLocation>
</comment>
<feature type="transmembrane region" description="Helical" evidence="17">
    <location>
        <begin position="173"/>
        <end position="196"/>
    </location>
</feature>
<evidence type="ECO:0000313" key="20">
    <source>
        <dbReference type="Proteomes" id="UP001595075"/>
    </source>
</evidence>
<dbReference type="Pfam" id="PF25563">
    <property type="entry name" value="TPR_SYVN1_N"/>
    <property type="match status" value="1"/>
</dbReference>
<feature type="region of interest" description="Disordered" evidence="16">
    <location>
        <begin position="430"/>
        <end position="466"/>
    </location>
</feature>
<feature type="domain" description="RING-type" evidence="18">
    <location>
        <begin position="352"/>
        <end position="420"/>
    </location>
</feature>
<evidence type="ECO:0000256" key="13">
    <source>
        <dbReference type="ARBA" id="ARBA00022989"/>
    </source>
</evidence>
<evidence type="ECO:0000256" key="1">
    <source>
        <dbReference type="ARBA" id="ARBA00000900"/>
    </source>
</evidence>
<feature type="compositionally biased region" description="Pro residues" evidence="16">
    <location>
        <begin position="368"/>
        <end position="381"/>
    </location>
</feature>
<evidence type="ECO:0000256" key="16">
    <source>
        <dbReference type="SAM" id="MobiDB-lite"/>
    </source>
</evidence>
<feature type="compositionally biased region" description="Polar residues" evidence="16">
    <location>
        <begin position="748"/>
        <end position="776"/>
    </location>
</feature>
<comment type="caution">
    <text evidence="19">The sequence shown here is derived from an EMBL/GenBank/DDBJ whole genome shotgun (WGS) entry which is preliminary data.</text>
</comment>
<evidence type="ECO:0000313" key="19">
    <source>
        <dbReference type="EMBL" id="KAL2074451.1"/>
    </source>
</evidence>
<keyword evidence="12" id="KW-0862">Zinc</keyword>
<dbReference type="EMBL" id="JAZHXI010000002">
    <property type="protein sequence ID" value="KAL2074451.1"/>
    <property type="molecule type" value="Genomic_DNA"/>
</dbReference>
<evidence type="ECO:0000256" key="17">
    <source>
        <dbReference type="SAM" id="Phobius"/>
    </source>
</evidence>
<dbReference type="SMART" id="SM00184">
    <property type="entry name" value="RING"/>
    <property type="match status" value="1"/>
</dbReference>
<dbReference type="InterPro" id="IPR013083">
    <property type="entry name" value="Znf_RING/FYVE/PHD"/>
</dbReference>
<dbReference type="Pfam" id="PF13639">
    <property type="entry name" value="zf-RING_2"/>
    <property type="match status" value="1"/>
</dbReference>
<feature type="transmembrane region" description="Helical" evidence="17">
    <location>
        <begin position="283"/>
        <end position="302"/>
    </location>
</feature>
<evidence type="ECO:0000256" key="11">
    <source>
        <dbReference type="ARBA" id="ARBA00022824"/>
    </source>
</evidence>
<keyword evidence="20" id="KW-1185">Reference proteome</keyword>